<dbReference type="RefSeq" id="WP_183528511.1">
    <property type="nucleotide sequence ID" value="NZ_JACIJM010000005.1"/>
</dbReference>
<dbReference type="InterPro" id="IPR024083">
    <property type="entry name" value="Fumarase/histidase_N"/>
</dbReference>
<dbReference type="Gene3D" id="1.10.275.10">
    <property type="entry name" value="Fumarase/aspartase (N-terminal domain)"/>
    <property type="match status" value="1"/>
</dbReference>
<keyword evidence="1" id="KW-0456">Lyase</keyword>
<dbReference type="AlphaFoldDB" id="A0A7W9BL30"/>
<dbReference type="Proteomes" id="UP000535415">
    <property type="component" value="Unassembled WGS sequence"/>
</dbReference>
<organism evidence="1 2">
    <name type="scientific">Yoonia ponticola</name>
    <dbReference type="NCBI Taxonomy" id="1524255"/>
    <lineage>
        <taxon>Bacteria</taxon>
        <taxon>Pseudomonadati</taxon>
        <taxon>Pseudomonadota</taxon>
        <taxon>Alphaproteobacteria</taxon>
        <taxon>Rhodobacterales</taxon>
        <taxon>Paracoccaceae</taxon>
        <taxon>Yoonia</taxon>
    </lineage>
</organism>
<accession>A0A7W9BL30</accession>
<sequence>MTASLYDSPTWRAIFHDPDLAPLFSDTAELRAMLLVMGTLALTQAKMGLVPEVSAKAIQRASMEVQVDPAGLANVTAKTGDPVQALVAAFQFEMKAPEHAKWVHFESNTALTAATGLSLRLRQSLKIIAARRGDVEPLPKTTWLRAYHSDATVRAGLATGLGLTDAGGAAPTESITELADWISEIAMGHSATTPAQKAIQHQIPQMNVALQTAPEGTEQLVQAMTLPQMMLGLGRLLA</sequence>
<protein>
    <submittedName>
        <fullName evidence="1">Adenylosuccinate lyase</fullName>
    </submittedName>
</protein>
<evidence type="ECO:0000313" key="1">
    <source>
        <dbReference type="EMBL" id="MBB5722326.1"/>
    </source>
</evidence>
<name>A0A7W9BL30_9RHOB</name>
<dbReference type="EMBL" id="JACIJM010000005">
    <property type="protein sequence ID" value="MBB5722326.1"/>
    <property type="molecule type" value="Genomic_DNA"/>
</dbReference>
<gene>
    <name evidence="1" type="ORF">FHS72_001952</name>
</gene>
<dbReference type="GO" id="GO:0016829">
    <property type="term" value="F:lyase activity"/>
    <property type="evidence" value="ECO:0007669"/>
    <property type="project" value="UniProtKB-KW"/>
</dbReference>
<proteinExistence type="predicted"/>
<keyword evidence="2" id="KW-1185">Reference proteome</keyword>
<dbReference type="SUPFAM" id="SSF48557">
    <property type="entry name" value="L-aspartase-like"/>
    <property type="match status" value="1"/>
</dbReference>
<dbReference type="InterPro" id="IPR008948">
    <property type="entry name" value="L-Aspartase-like"/>
</dbReference>
<reference evidence="1 2" key="1">
    <citation type="submission" date="2020-08" db="EMBL/GenBank/DDBJ databases">
        <title>Genomic Encyclopedia of Type Strains, Phase IV (KMG-IV): sequencing the most valuable type-strain genomes for metagenomic binning, comparative biology and taxonomic classification.</title>
        <authorList>
            <person name="Goeker M."/>
        </authorList>
    </citation>
    <scope>NUCLEOTIDE SEQUENCE [LARGE SCALE GENOMIC DNA]</scope>
    <source>
        <strain evidence="1 2">DSM 101064</strain>
    </source>
</reference>
<evidence type="ECO:0000313" key="2">
    <source>
        <dbReference type="Proteomes" id="UP000535415"/>
    </source>
</evidence>
<comment type="caution">
    <text evidence="1">The sequence shown here is derived from an EMBL/GenBank/DDBJ whole genome shotgun (WGS) entry which is preliminary data.</text>
</comment>